<dbReference type="InterPro" id="IPR015421">
    <property type="entry name" value="PyrdxlP-dep_Trfase_major"/>
</dbReference>
<dbReference type="Pfam" id="PF01053">
    <property type="entry name" value="Cys_Met_Meta_PP"/>
    <property type="match status" value="1"/>
</dbReference>
<dbReference type="GO" id="GO:0019346">
    <property type="term" value="P:transsulfuration"/>
    <property type="evidence" value="ECO:0007669"/>
    <property type="project" value="InterPro"/>
</dbReference>
<evidence type="ECO:0000313" key="9">
    <source>
        <dbReference type="EMBL" id="KIJ95372.1"/>
    </source>
</evidence>
<protein>
    <recommendedName>
        <fullName evidence="4">cystathionine gamma-lyase</fullName>
        <ecNumber evidence="4">4.4.1.1</ecNumber>
    </recommendedName>
    <alternativeName>
        <fullName evidence="7">Gamma-cystathionase</fullName>
    </alternativeName>
</protein>
<comment type="pathway">
    <text evidence="2">Amino-acid biosynthesis; L-cysteine biosynthesis; L-cysteine from L-homocysteine and L-serine: step 2/2.</text>
</comment>
<organism evidence="9 10">
    <name type="scientific">Laccaria amethystina LaAM-08-1</name>
    <dbReference type="NCBI Taxonomy" id="1095629"/>
    <lineage>
        <taxon>Eukaryota</taxon>
        <taxon>Fungi</taxon>
        <taxon>Dikarya</taxon>
        <taxon>Basidiomycota</taxon>
        <taxon>Agaricomycotina</taxon>
        <taxon>Agaricomycetes</taxon>
        <taxon>Agaricomycetidae</taxon>
        <taxon>Agaricales</taxon>
        <taxon>Agaricineae</taxon>
        <taxon>Hydnangiaceae</taxon>
        <taxon>Laccaria</taxon>
    </lineage>
</organism>
<keyword evidence="6" id="KW-0198">Cysteine biosynthesis</keyword>
<dbReference type="PANTHER" id="PTHR11808:SF15">
    <property type="entry name" value="CYSTATHIONINE GAMMA-LYASE"/>
    <property type="match status" value="1"/>
</dbReference>
<keyword evidence="5 8" id="KW-0663">Pyridoxal phosphate</keyword>
<dbReference type="Gene3D" id="3.40.640.10">
    <property type="entry name" value="Type I PLP-dependent aspartate aminotransferase-like (Major domain)"/>
    <property type="match status" value="1"/>
</dbReference>
<evidence type="ECO:0000256" key="7">
    <source>
        <dbReference type="ARBA" id="ARBA00029853"/>
    </source>
</evidence>
<reference evidence="10" key="2">
    <citation type="submission" date="2015-01" db="EMBL/GenBank/DDBJ databases">
        <title>Evolutionary Origins and Diversification of the Mycorrhizal Mutualists.</title>
        <authorList>
            <consortium name="DOE Joint Genome Institute"/>
            <consortium name="Mycorrhizal Genomics Consortium"/>
            <person name="Kohler A."/>
            <person name="Kuo A."/>
            <person name="Nagy L.G."/>
            <person name="Floudas D."/>
            <person name="Copeland A."/>
            <person name="Barry K.W."/>
            <person name="Cichocki N."/>
            <person name="Veneault-Fourrey C."/>
            <person name="LaButti K."/>
            <person name="Lindquist E.A."/>
            <person name="Lipzen A."/>
            <person name="Lundell T."/>
            <person name="Morin E."/>
            <person name="Murat C."/>
            <person name="Riley R."/>
            <person name="Ohm R."/>
            <person name="Sun H."/>
            <person name="Tunlid A."/>
            <person name="Henrissat B."/>
            <person name="Grigoriev I.V."/>
            <person name="Hibbett D.S."/>
            <person name="Martin F."/>
        </authorList>
    </citation>
    <scope>NUCLEOTIDE SEQUENCE [LARGE SCALE GENOMIC DNA]</scope>
    <source>
        <strain evidence="10">LaAM-08-1</strain>
    </source>
</reference>
<dbReference type="EC" id="4.4.1.1" evidence="4"/>
<dbReference type="Proteomes" id="UP000054477">
    <property type="component" value="Unassembled WGS sequence"/>
</dbReference>
<dbReference type="PANTHER" id="PTHR11808">
    <property type="entry name" value="TRANS-SULFURATION ENZYME FAMILY MEMBER"/>
    <property type="match status" value="1"/>
</dbReference>
<dbReference type="GO" id="GO:0030170">
    <property type="term" value="F:pyridoxal phosphate binding"/>
    <property type="evidence" value="ECO:0007669"/>
    <property type="project" value="InterPro"/>
</dbReference>
<dbReference type="InterPro" id="IPR000277">
    <property type="entry name" value="Cys/Met-Metab_PyrdxlP-dep_enz"/>
</dbReference>
<evidence type="ECO:0000256" key="5">
    <source>
        <dbReference type="ARBA" id="ARBA00022898"/>
    </source>
</evidence>
<dbReference type="STRING" id="1095629.A0A0C9XGX1"/>
<keyword evidence="6" id="KW-0028">Amino-acid biosynthesis</keyword>
<dbReference type="AlphaFoldDB" id="A0A0C9XGX1"/>
<dbReference type="GO" id="GO:0019343">
    <property type="term" value="P:cysteine biosynthetic process via cystathionine"/>
    <property type="evidence" value="ECO:0007669"/>
    <property type="project" value="TreeGrafter"/>
</dbReference>
<accession>A0A0C9XGX1</accession>
<proteinExistence type="inferred from homology"/>
<evidence type="ECO:0000256" key="8">
    <source>
        <dbReference type="RuleBase" id="RU362118"/>
    </source>
</evidence>
<dbReference type="OrthoDB" id="3512640at2759"/>
<reference evidence="9 10" key="1">
    <citation type="submission" date="2014-04" db="EMBL/GenBank/DDBJ databases">
        <authorList>
            <consortium name="DOE Joint Genome Institute"/>
            <person name="Kuo A."/>
            <person name="Kohler A."/>
            <person name="Nagy L.G."/>
            <person name="Floudas D."/>
            <person name="Copeland A."/>
            <person name="Barry K.W."/>
            <person name="Cichocki N."/>
            <person name="Veneault-Fourrey C."/>
            <person name="LaButti K."/>
            <person name="Lindquist E.A."/>
            <person name="Lipzen A."/>
            <person name="Lundell T."/>
            <person name="Morin E."/>
            <person name="Murat C."/>
            <person name="Sun H."/>
            <person name="Tunlid A."/>
            <person name="Henrissat B."/>
            <person name="Grigoriev I.V."/>
            <person name="Hibbett D.S."/>
            <person name="Martin F."/>
            <person name="Nordberg H.P."/>
            <person name="Cantor M.N."/>
            <person name="Hua S.X."/>
        </authorList>
    </citation>
    <scope>NUCLEOTIDE SEQUENCE [LARGE SCALE GENOMIC DNA]</scope>
    <source>
        <strain evidence="9 10">LaAM-08-1</strain>
    </source>
</reference>
<dbReference type="HOGENOM" id="CLU_018986_5_0_1"/>
<dbReference type="InterPro" id="IPR015424">
    <property type="entry name" value="PyrdxlP-dep_Trfase"/>
</dbReference>
<keyword evidence="10" id="KW-1185">Reference proteome</keyword>
<comment type="cofactor">
    <cofactor evidence="1 8">
        <name>pyridoxal 5'-phosphate</name>
        <dbReference type="ChEBI" id="CHEBI:597326"/>
    </cofactor>
</comment>
<sequence>MSAAVFRSDPISLNGAKAKAIEDGFGTRAIHVDSEGDGCHYAAHILIYNLQAGSGRCSQVLQSLEPNSHMNDVYGGTFRYMTKVANENQGLETAFVDLEHADGDIVRDAIRENTKRQLITHKPYCSLINIPRLAQIAHSHTSHPLLLVDNTFLSPFYSSPLLLLLLLRADIVMRRFTKYINGHSDTTMGALILPPPPFLSAYDSWLAQRGAKTLNLRVKVHGQNALMVARTLKPSSHVGVVCPGLEGDKRTALA</sequence>
<evidence type="ECO:0000313" key="10">
    <source>
        <dbReference type="Proteomes" id="UP000054477"/>
    </source>
</evidence>
<evidence type="ECO:0000256" key="1">
    <source>
        <dbReference type="ARBA" id="ARBA00001933"/>
    </source>
</evidence>
<evidence type="ECO:0000256" key="3">
    <source>
        <dbReference type="ARBA" id="ARBA00009077"/>
    </source>
</evidence>
<name>A0A0C9XGX1_9AGAR</name>
<evidence type="ECO:0000256" key="4">
    <source>
        <dbReference type="ARBA" id="ARBA00012085"/>
    </source>
</evidence>
<dbReference type="GO" id="GO:0005737">
    <property type="term" value="C:cytoplasm"/>
    <property type="evidence" value="ECO:0007669"/>
    <property type="project" value="TreeGrafter"/>
</dbReference>
<gene>
    <name evidence="9" type="ORF">K443DRAFT_11418</name>
</gene>
<evidence type="ECO:0000256" key="6">
    <source>
        <dbReference type="ARBA" id="ARBA00023192"/>
    </source>
</evidence>
<dbReference type="EMBL" id="KN838758">
    <property type="protein sequence ID" value="KIJ95372.1"/>
    <property type="molecule type" value="Genomic_DNA"/>
</dbReference>
<comment type="similarity">
    <text evidence="3 8">Belongs to the trans-sulfuration enzymes family.</text>
</comment>
<dbReference type="SUPFAM" id="SSF53383">
    <property type="entry name" value="PLP-dependent transferases"/>
    <property type="match status" value="1"/>
</dbReference>
<dbReference type="GO" id="GO:0004123">
    <property type="term" value="F:cystathionine gamma-lyase activity"/>
    <property type="evidence" value="ECO:0007669"/>
    <property type="project" value="TreeGrafter"/>
</dbReference>
<evidence type="ECO:0000256" key="2">
    <source>
        <dbReference type="ARBA" id="ARBA00005038"/>
    </source>
</evidence>